<dbReference type="Proteomes" id="UP000187209">
    <property type="component" value="Unassembled WGS sequence"/>
</dbReference>
<name>A0A1R2CTR7_9CILI</name>
<dbReference type="AlphaFoldDB" id="A0A1R2CTR7"/>
<dbReference type="SUPFAM" id="SSF82185">
    <property type="entry name" value="Histone H3 K4-specific methyltransferase SET7/9 N-terminal domain"/>
    <property type="match status" value="3"/>
</dbReference>
<feature type="compositionally biased region" description="Basic and acidic residues" evidence="2">
    <location>
        <begin position="525"/>
        <end position="537"/>
    </location>
</feature>
<keyword evidence="4" id="KW-1185">Reference proteome</keyword>
<dbReference type="SMART" id="SM00698">
    <property type="entry name" value="MORN"/>
    <property type="match status" value="12"/>
</dbReference>
<gene>
    <name evidence="3" type="ORF">SteCoe_4844</name>
</gene>
<organism evidence="3 4">
    <name type="scientific">Stentor coeruleus</name>
    <dbReference type="NCBI Taxonomy" id="5963"/>
    <lineage>
        <taxon>Eukaryota</taxon>
        <taxon>Sar</taxon>
        <taxon>Alveolata</taxon>
        <taxon>Ciliophora</taxon>
        <taxon>Postciliodesmatophora</taxon>
        <taxon>Heterotrichea</taxon>
        <taxon>Heterotrichida</taxon>
        <taxon>Stentoridae</taxon>
        <taxon>Stentor</taxon>
    </lineage>
</organism>
<dbReference type="Gene3D" id="2.20.110.10">
    <property type="entry name" value="Histone H3 K4-specific methyltransferase SET7/9 N-terminal domain"/>
    <property type="match status" value="5"/>
</dbReference>
<evidence type="ECO:0000313" key="4">
    <source>
        <dbReference type="Proteomes" id="UP000187209"/>
    </source>
</evidence>
<dbReference type="PANTHER" id="PTHR23084">
    <property type="entry name" value="PHOSPHATIDYLINOSITOL-4-PHOSPHATE 5-KINASE RELATED"/>
    <property type="match status" value="1"/>
</dbReference>
<reference evidence="3 4" key="1">
    <citation type="submission" date="2016-11" db="EMBL/GenBank/DDBJ databases">
        <title>The macronuclear genome of Stentor coeruleus: a giant cell with tiny introns.</title>
        <authorList>
            <person name="Slabodnick M."/>
            <person name="Ruby J.G."/>
            <person name="Reiff S.B."/>
            <person name="Swart E.C."/>
            <person name="Gosai S."/>
            <person name="Prabakaran S."/>
            <person name="Witkowska E."/>
            <person name="Larue G.E."/>
            <person name="Fisher S."/>
            <person name="Freeman R.M."/>
            <person name="Gunawardena J."/>
            <person name="Chu W."/>
            <person name="Stover N.A."/>
            <person name="Gregory B.D."/>
            <person name="Nowacki M."/>
            <person name="Derisi J."/>
            <person name="Roy S.W."/>
            <person name="Marshall W.F."/>
            <person name="Sood P."/>
        </authorList>
    </citation>
    <scope>NUCLEOTIDE SEQUENCE [LARGE SCALE GENOMIC DNA]</scope>
    <source>
        <strain evidence="3">WM001</strain>
    </source>
</reference>
<dbReference type="PANTHER" id="PTHR23084:SF179">
    <property type="entry name" value="OS10G0565000 PROTEIN"/>
    <property type="match status" value="1"/>
</dbReference>
<dbReference type="InterPro" id="IPR003409">
    <property type="entry name" value="MORN"/>
</dbReference>
<keyword evidence="1" id="KW-0677">Repeat</keyword>
<accession>A0A1R2CTR7</accession>
<evidence type="ECO:0000256" key="1">
    <source>
        <dbReference type="ARBA" id="ARBA00022737"/>
    </source>
</evidence>
<feature type="region of interest" description="Disordered" evidence="2">
    <location>
        <begin position="518"/>
        <end position="537"/>
    </location>
</feature>
<sequence>MDKYAFVLSDELKLKLFNKSYLKMFIDTLAPENSEELESTYLGAPDFPLKSSVAKPNFIRKPIELNEDSLYVGELLDNKPHGLGYFMDSKGNYYEGFFENGVFSGKGRLFKKKGEIIVGDWVEGDCTYGIINNFNHKTYKGELKNLEPNGTGKESCDDYTYKGNFYLSKKHGLGKIQWTNGNWYEGEFIMGRIEGKGKYHWIDSEYEGQFKANKMDGHGIQLWNNGSRYEGEMKNGIKNGYGIYSCDSRTYSGNWKNGKEDGKGSVVENGEVFEGVWQNGNLISQEAIVSLSYEEPPISPIMKNASVKSIRFCEIEIPQKFKVKCMKILDYRIGLENIDWKNDDKLMISEDKWKKQGKGVYYGETKASGQAHGKGFWICSSQIYEGFFKDGEREGFGRQINSHQEIYTGNWHKGVKQGYGVLLKKDTKYTGEWENNTFHGKGILTKDSLVYDGEWKNGLQHGNGILKYPDEKIYKGEFFEGVVQGNGTLVYPDGHGYKGIWNSGSCEKILKKFVKEEEADNEDNAENKNSKKSRFETEAQKVKFDEVPAKIPFMVGKPNYEEKEDKNIFTRGLVVKVKQEKPETEPKDASVQNLAKKLFSFI</sequence>
<comment type="caution">
    <text evidence="3">The sequence shown here is derived from an EMBL/GenBank/DDBJ whole genome shotgun (WGS) entry which is preliminary data.</text>
</comment>
<dbReference type="Pfam" id="PF02493">
    <property type="entry name" value="MORN"/>
    <property type="match status" value="12"/>
</dbReference>
<dbReference type="OrthoDB" id="377104at2759"/>
<evidence type="ECO:0000256" key="2">
    <source>
        <dbReference type="SAM" id="MobiDB-lite"/>
    </source>
</evidence>
<proteinExistence type="predicted"/>
<evidence type="ECO:0000313" key="3">
    <source>
        <dbReference type="EMBL" id="OMJ92397.1"/>
    </source>
</evidence>
<dbReference type="EMBL" id="MPUH01000062">
    <property type="protein sequence ID" value="OMJ92397.1"/>
    <property type="molecule type" value="Genomic_DNA"/>
</dbReference>
<protein>
    <submittedName>
        <fullName evidence="3">Uncharacterized protein</fullName>
    </submittedName>
</protein>